<reference evidence="1 2" key="1">
    <citation type="submission" date="2013-03" db="EMBL/GenBank/DDBJ databases">
        <title>Reference genome for the Human Microbiome Project.</title>
        <authorList>
            <person name="Aqrawi P."/>
            <person name="Ayvaz T."/>
            <person name="Bess C."/>
            <person name="Blankenburg K."/>
            <person name="Coyle M."/>
            <person name="Deng J."/>
            <person name="Forbes L."/>
            <person name="Fowler G."/>
            <person name="Francisco L."/>
            <person name="Fu Q."/>
            <person name="Gibbs R."/>
            <person name="Gross S."/>
            <person name="Gubbala S."/>
            <person name="Hale W."/>
            <person name="Hemphill L."/>
            <person name="Highlander S."/>
            <person name="Hirani K."/>
            <person name="Jackson L."/>
            <person name="Jakkamsetti A."/>
            <person name="Javaid M."/>
            <person name="Jayaseelan J.C."/>
            <person name="Jiang H."/>
            <person name="Joshi V."/>
            <person name="Korchina V."/>
            <person name="Kovar C."/>
            <person name="Lara F."/>
            <person name="Lee S."/>
            <person name="Liu Y."/>
            <person name="Mata R."/>
            <person name="Mathew T."/>
            <person name="Munidasa M."/>
            <person name="Muzny D."/>
            <person name="Nazareth L."/>
            <person name="Ngo R."/>
            <person name="Nguyen L."/>
            <person name="Nguyen N."/>
            <person name="Okwuonu G."/>
            <person name="Ongeri F."/>
            <person name="Palculict T."/>
            <person name="Patil S."/>
            <person name="Petrosino J."/>
            <person name="Pham C."/>
            <person name="Pham P."/>
            <person name="Pu L.-L."/>
            <person name="Qin X."/>
            <person name="Qu J."/>
            <person name="Reid J."/>
            <person name="Ross M."/>
            <person name="Ruth R."/>
            <person name="Saada N."/>
            <person name="San Lucas F."/>
            <person name="Santibanez J."/>
            <person name="Shang Y."/>
            <person name="Simmons D."/>
            <person name="Song X.-Z."/>
            <person name="Tang L.-Y."/>
            <person name="Thornton R."/>
            <person name="Warren J."/>
            <person name="Weissenberger G."/>
            <person name="Wilczek-Boney K."/>
            <person name="Worley K."/>
            <person name="Youmans B."/>
            <person name="Zhang J."/>
            <person name="Zhang L."/>
            <person name="Zhao Z."/>
            <person name="Zhou C."/>
            <person name="Zhu D."/>
            <person name="Zhu Y."/>
        </authorList>
    </citation>
    <scope>NUCLEOTIDE SEQUENCE [LARGE SCALE GENOMIC DNA]</scope>
    <source>
        <strain evidence="1 2">F0333</strain>
    </source>
</reference>
<dbReference type="STRING" id="888050.HMPREF9004_1239"/>
<dbReference type="AlphaFoldDB" id="N6X3E4"/>
<comment type="caution">
    <text evidence="1">The sequence shown here is derived from an EMBL/GenBank/DDBJ whole genome shotgun (WGS) entry which is preliminary data.</text>
</comment>
<keyword evidence="2" id="KW-1185">Reference proteome</keyword>
<name>N6X3E4_9ACTO</name>
<dbReference type="EMBL" id="AQHZ01000021">
    <property type="protein sequence ID" value="ENO17967.1"/>
    <property type="molecule type" value="Genomic_DNA"/>
</dbReference>
<protein>
    <submittedName>
        <fullName evidence="1">Uncharacterized protein</fullName>
    </submittedName>
</protein>
<accession>N6X3E4</accession>
<gene>
    <name evidence="1" type="ORF">HMPREF9004_1239</name>
</gene>
<evidence type="ECO:0000313" key="2">
    <source>
        <dbReference type="Proteomes" id="UP000013015"/>
    </source>
</evidence>
<organism evidence="1 2">
    <name type="scientific">Schaalia cardiffensis F0333</name>
    <dbReference type="NCBI Taxonomy" id="888050"/>
    <lineage>
        <taxon>Bacteria</taxon>
        <taxon>Bacillati</taxon>
        <taxon>Actinomycetota</taxon>
        <taxon>Actinomycetes</taxon>
        <taxon>Actinomycetales</taxon>
        <taxon>Actinomycetaceae</taxon>
        <taxon>Schaalia</taxon>
    </lineage>
</organism>
<sequence>MSSVLLKSFSRAPLRRVLEAFLSASEALSSASHTSRLDDRINGC</sequence>
<dbReference type="HOGENOM" id="CLU_3211216_0_0_11"/>
<dbReference type="Proteomes" id="UP000013015">
    <property type="component" value="Unassembled WGS sequence"/>
</dbReference>
<evidence type="ECO:0000313" key="1">
    <source>
        <dbReference type="EMBL" id="ENO17967.1"/>
    </source>
</evidence>
<proteinExistence type="predicted"/>